<evidence type="ECO:0000313" key="2">
    <source>
        <dbReference type="EMBL" id="NYD73517.1"/>
    </source>
</evidence>
<dbReference type="InterPro" id="IPR016040">
    <property type="entry name" value="NAD(P)-bd_dom"/>
</dbReference>
<dbReference type="Pfam" id="PF13460">
    <property type="entry name" value="NAD_binding_10"/>
    <property type="match status" value="1"/>
</dbReference>
<evidence type="ECO:0000313" key="3">
    <source>
        <dbReference type="Proteomes" id="UP000589620"/>
    </source>
</evidence>
<proteinExistence type="predicted"/>
<feature type="domain" description="NAD(P)-binding" evidence="1">
    <location>
        <begin position="8"/>
        <end position="115"/>
    </location>
</feature>
<organism evidence="2 3">
    <name type="scientific">Leifsonia soli</name>
    <dbReference type="NCBI Taxonomy" id="582665"/>
    <lineage>
        <taxon>Bacteria</taxon>
        <taxon>Bacillati</taxon>
        <taxon>Actinomycetota</taxon>
        <taxon>Actinomycetes</taxon>
        <taxon>Micrococcales</taxon>
        <taxon>Microbacteriaceae</taxon>
        <taxon>Leifsonia</taxon>
    </lineage>
</organism>
<dbReference type="RefSeq" id="WP_179455089.1">
    <property type="nucleotide sequence ID" value="NZ_BAAAPX010000001.1"/>
</dbReference>
<dbReference type="InterPro" id="IPR052718">
    <property type="entry name" value="NmrA-type_oxidoreductase"/>
</dbReference>
<keyword evidence="2" id="KW-0560">Oxidoreductase</keyword>
<sequence>MTHILITGASGRLGGAAVRSLLALHPAGSVHALVRTPDAAARLRRTGVDARLADYADPAALAAAFRGIDRLLFISSPTLDPEQRLRQHLDVIAASRSIEHIVYTSVHGADHDPAHAATEAALRVRGGATILRNGFYTEPFVTTALEHARNGVILSATASRPLATASIADMAEAAARVAAAPPAQALWELRGPAWTYPALAAILSGLLGRPVESREVTPDAVGPLGPLHAAAAAGVLGHETDDLRRLLGREPRGVASVAAAAVHSG</sequence>
<dbReference type="Gene3D" id="3.90.25.10">
    <property type="entry name" value="UDP-galactose 4-epimerase, domain 1"/>
    <property type="match status" value="1"/>
</dbReference>
<dbReference type="SUPFAM" id="SSF51735">
    <property type="entry name" value="NAD(P)-binding Rossmann-fold domains"/>
    <property type="match status" value="1"/>
</dbReference>
<keyword evidence="3" id="KW-1185">Reference proteome</keyword>
<reference evidence="2 3" key="1">
    <citation type="submission" date="2020-07" db="EMBL/GenBank/DDBJ databases">
        <title>Sequencing the genomes of 1000 actinobacteria strains.</title>
        <authorList>
            <person name="Klenk H.-P."/>
        </authorList>
    </citation>
    <scope>NUCLEOTIDE SEQUENCE [LARGE SCALE GENOMIC DNA]</scope>
    <source>
        <strain evidence="2 3">DSM 23871</strain>
    </source>
</reference>
<dbReference type="EMBL" id="JACCBJ010000001">
    <property type="protein sequence ID" value="NYD73517.1"/>
    <property type="molecule type" value="Genomic_DNA"/>
</dbReference>
<dbReference type="AlphaFoldDB" id="A0A852SXA9"/>
<dbReference type="PANTHER" id="PTHR47129:SF1">
    <property type="entry name" value="NMRA-LIKE DOMAIN-CONTAINING PROTEIN"/>
    <property type="match status" value="1"/>
</dbReference>
<dbReference type="PANTHER" id="PTHR47129">
    <property type="entry name" value="QUINONE OXIDOREDUCTASE 2"/>
    <property type="match status" value="1"/>
</dbReference>
<dbReference type="InterPro" id="IPR036291">
    <property type="entry name" value="NAD(P)-bd_dom_sf"/>
</dbReference>
<dbReference type="GO" id="GO:0003955">
    <property type="term" value="F:NAD(P)H dehydrogenase (quinone) activity"/>
    <property type="evidence" value="ECO:0007669"/>
    <property type="project" value="UniProtKB-EC"/>
</dbReference>
<dbReference type="Gene3D" id="3.40.50.720">
    <property type="entry name" value="NAD(P)-binding Rossmann-like Domain"/>
    <property type="match status" value="1"/>
</dbReference>
<dbReference type="EC" id="1.6.5.2" evidence="2"/>
<dbReference type="Proteomes" id="UP000589620">
    <property type="component" value="Unassembled WGS sequence"/>
</dbReference>
<protein>
    <submittedName>
        <fullName evidence="2">NAD(P)H dehydrogenase (Quinone)</fullName>
        <ecNumber evidence="2">1.6.5.2</ecNumber>
    </submittedName>
</protein>
<comment type="caution">
    <text evidence="2">The sequence shown here is derived from an EMBL/GenBank/DDBJ whole genome shotgun (WGS) entry which is preliminary data.</text>
</comment>
<evidence type="ECO:0000259" key="1">
    <source>
        <dbReference type="Pfam" id="PF13460"/>
    </source>
</evidence>
<gene>
    <name evidence="2" type="ORF">BJ963_001036</name>
</gene>
<name>A0A852SXA9_9MICO</name>
<accession>A0A852SXA9</accession>